<dbReference type="EMBL" id="MN739081">
    <property type="protein sequence ID" value="QHS87451.1"/>
    <property type="molecule type" value="Genomic_DNA"/>
</dbReference>
<evidence type="ECO:0008006" key="3">
    <source>
        <dbReference type="Google" id="ProtNLM"/>
    </source>
</evidence>
<protein>
    <recommendedName>
        <fullName evidence="3">Transmembrane protein</fullName>
    </recommendedName>
</protein>
<keyword evidence="1" id="KW-0812">Transmembrane</keyword>
<accession>A0A6C0B6Y4</accession>
<organism evidence="2">
    <name type="scientific">viral metagenome</name>
    <dbReference type="NCBI Taxonomy" id="1070528"/>
    <lineage>
        <taxon>unclassified sequences</taxon>
        <taxon>metagenomes</taxon>
        <taxon>organismal metagenomes</taxon>
    </lineage>
</organism>
<evidence type="ECO:0000313" key="2">
    <source>
        <dbReference type="EMBL" id="QHS87451.1"/>
    </source>
</evidence>
<feature type="transmembrane region" description="Helical" evidence="1">
    <location>
        <begin position="49"/>
        <end position="68"/>
    </location>
</feature>
<keyword evidence="1" id="KW-1133">Transmembrane helix</keyword>
<reference evidence="2" key="1">
    <citation type="journal article" date="2020" name="Nature">
        <title>Giant virus diversity and host interactions through global metagenomics.</title>
        <authorList>
            <person name="Schulz F."/>
            <person name="Roux S."/>
            <person name="Paez-Espino D."/>
            <person name="Jungbluth S."/>
            <person name="Walsh D.A."/>
            <person name="Denef V.J."/>
            <person name="McMahon K.D."/>
            <person name="Konstantinidis K.T."/>
            <person name="Eloe-Fadrosh E.A."/>
            <person name="Kyrpides N.C."/>
            <person name="Woyke T."/>
        </authorList>
    </citation>
    <scope>NUCLEOTIDE SEQUENCE</scope>
    <source>
        <strain evidence="2">GVMAG-M-3300010157-4</strain>
    </source>
</reference>
<evidence type="ECO:0000256" key="1">
    <source>
        <dbReference type="SAM" id="Phobius"/>
    </source>
</evidence>
<keyword evidence="1" id="KW-0472">Membrane</keyword>
<sequence>MSEFIDNLFGPLSGEYCYYFYFLSILTFAIFLMVVVGGLYTGLTKGKDLGFYASVLGGSLAYFIVYFVNRLMYSICKKSL</sequence>
<dbReference type="AlphaFoldDB" id="A0A6C0B6Y4"/>
<proteinExistence type="predicted"/>
<feature type="transmembrane region" description="Helical" evidence="1">
    <location>
        <begin position="20"/>
        <end position="43"/>
    </location>
</feature>
<name>A0A6C0B6Y4_9ZZZZ</name>